<dbReference type="Pfam" id="PF12848">
    <property type="entry name" value="ABC_tran_Xtn"/>
    <property type="match status" value="1"/>
</dbReference>
<dbReference type="PANTHER" id="PTHR19211:SF135">
    <property type="entry name" value="ATPASE, PUTATIVE (AFU_ORTHOLOGUE AFUA_1G16440)-RELATED"/>
    <property type="match status" value="1"/>
</dbReference>
<dbReference type="OrthoDB" id="2110130at2759"/>
<organism evidence="5 6">
    <name type="scientific">Paracoccidioides lutzii (strain ATCC MYA-826 / Pb01)</name>
    <name type="common">Paracoccidioides brasiliensis</name>
    <dbReference type="NCBI Taxonomy" id="502779"/>
    <lineage>
        <taxon>Eukaryota</taxon>
        <taxon>Fungi</taxon>
        <taxon>Dikarya</taxon>
        <taxon>Ascomycota</taxon>
        <taxon>Pezizomycotina</taxon>
        <taxon>Eurotiomycetes</taxon>
        <taxon>Eurotiomycetidae</taxon>
        <taxon>Onygenales</taxon>
        <taxon>Ajellomycetaceae</taxon>
        <taxon>Paracoccidioides</taxon>
    </lineage>
</organism>
<evidence type="ECO:0000256" key="3">
    <source>
        <dbReference type="ARBA" id="ARBA00022840"/>
    </source>
</evidence>
<name>C1HCQ3_PARBA</name>
<dbReference type="EMBL" id="KN294028">
    <property type="protein sequence ID" value="EEH38817.2"/>
    <property type="molecule type" value="Genomic_DNA"/>
</dbReference>
<feature type="domain" description="ABC-transporter extension" evidence="4">
    <location>
        <begin position="303"/>
        <end position="375"/>
    </location>
</feature>
<sequence length="418" mass="47002">MAHMLCLRKLPLSLPPANRPGFMCGMIKMQEGTLQIDIDDLNITIVPIDPNPSTASASDATKNKSAKSRTILKTKNDGIEILSIADLHLKAGVLWLVENHCFIVLCPRSLHITVLYGIAILRAIVEKLIPGIPDNLRASILQQTEDEPVSSGKLCNDKILEKSGGNTILKLIEHKHSVFLLNMKMLSHVLEETEDPWEPVRATRQLRHEELERELFPAQKNVSLRSGSRGITKTNPSEFQEETQGAVDLLNELRCQYEETNLASFGSRIVFLICEKVGDDRIMLFVSHDRVILNSVCEKTVILKDKTLSYFKGNLSAYEENLGAQKLFWGRMKEAQDHQIAHMEASIRSSIKMGKKTGDDGKLRMAKSRQKKVDERIGVQAQCSRRRLLCHEHPRATVGYFSQHSVDEHKAVGQSELV</sequence>
<dbReference type="InterPro" id="IPR032781">
    <property type="entry name" value="ABC_tran_Xtn"/>
</dbReference>
<evidence type="ECO:0000313" key="5">
    <source>
        <dbReference type="EMBL" id="EEH38817.2"/>
    </source>
</evidence>
<evidence type="ECO:0000259" key="4">
    <source>
        <dbReference type="Pfam" id="PF12848"/>
    </source>
</evidence>
<evidence type="ECO:0000313" key="6">
    <source>
        <dbReference type="Proteomes" id="UP000002059"/>
    </source>
</evidence>
<keyword evidence="6" id="KW-1185">Reference proteome</keyword>
<dbReference type="Gene3D" id="3.40.50.300">
    <property type="entry name" value="P-loop containing nucleotide triphosphate hydrolases"/>
    <property type="match status" value="1"/>
</dbReference>
<dbReference type="InterPro" id="IPR050611">
    <property type="entry name" value="ABCF"/>
</dbReference>
<dbReference type="GO" id="GO:0005524">
    <property type="term" value="F:ATP binding"/>
    <property type="evidence" value="ECO:0007669"/>
    <property type="project" value="UniProtKB-KW"/>
</dbReference>
<keyword evidence="3" id="KW-0067">ATP-binding</keyword>
<dbReference type="KEGG" id="pbl:PAAG_08544"/>
<dbReference type="VEuPathDB" id="FungiDB:PAAG_08544"/>
<evidence type="ECO:0000256" key="1">
    <source>
        <dbReference type="ARBA" id="ARBA00022737"/>
    </source>
</evidence>
<protein>
    <recommendedName>
        <fullName evidence="4">ABC-transporter extension domain-containing protein</fullName>
    </recommendedName>
</protein>
<dbReference type="OMA" id="FHIDAAN"/>
<dbReference type="AlphaFoldDB" id="C1HCQ3"/>
<gene>
    <name evidence="5" type="ORF">PAAG_08544</name>
</gene>
<reference evidence="5 6" key="1">
    <citation type="journal article" date="2011" name="PLoS Genet.">
        <title>Comparative genomic analysis of human fungal pathogens causing paracoccidioidomycosis.</title>
        <authorList>
            <person name="Desjardins C.A."/>
            <person name="Champion M.D."/>
            <person name="Holder J.W."/>
            <person name="Muszewska A."/>
            <person name="Goldberg J."/>
            <person name="Bailao A.M."/>
            <person name="Brigido M.M."/>
            <person name="Ferreira M.E."/>
            <person name="Garcia A.M."/>
            <person name="Grynberg M."/>
            <person name="Gujja S."/>
            <person name="Heiman D.I."/>
            <person name="Henn M.R."/>
            <person name="Kodira C.D."/>
            <person name="Leon-Narvaez H."/>
            <person name="Longo L.V."/>
            <person name="Ma L.J."/>
            <person name="Malavazi I."/>
            <person name="Matsuo A.L."/>
            <person name="Morais F.V."/>
            <person name="Pereira M."/>
            <person name="Rodriguez-Brito S."/>
            <person name="Sakthikumar S."/>
            <person name="Salem-Izacc S.M."/>
            <person name="Sykes S.M."/>
            <person name="Teixeira M.M."/>
            <person name="Vallejo M.C."/>
            <person name="Walter M.E."/>
            <person name="Yandava C."/>
            <person name="Young S."/>
            <person name="Zeng Q."/>
            <person name="Zucker J."/>
            <person name="Felipe M.S."/>
            <person name="Goldman G.H."/>
            <person name="Haas B.J."/>
            <person name="McEwen J.G."/>
            <person name="Nino-Vega G."/>
            <person name="Puccia R."/>
            <person name="San-Blas G."/>
            <person name="Soares C.M."/>
            <person name="Birren B.W."/>
            <person name="Cuomo C.A."/>
        </authorList>
    </citation>
    <scope>NUCLEOTIDE SEQUENCE [LARGE SCALE GENOMIC DNA]</scope>
    <source>
        <strain evidence="6">ATCC MYA-826 / Pb01</strain>
    </source>
</reference>
<dbReference type="RefSeq" id="XP_015701210.1">
    <property type="nucleotide sequence ID" value="XM_015846546.1"/>
</dbReference>
<dbReference type="Proteomes" id="UP000002059">
    <property type="component" value="Partially assembled WGS sequence"/>
</dbReference>
<dbReference type="PANTHER" id="PTHR19211">
    <property type="entry name" value="ATP-BINDING TRANSPORT PROTEIN-RELATED"/>
    <property type="match status" value="1"/>
</dbReference>
<proteinExistence type="predicted"/>
<keyword evidence="2" id="KW-0547">Nucleotide-binding</keyword>
<evidence type="ECO:0000256" key="2">
    <source>
        <dbReference type="ARBA" id="ARBA00022741"/>
    </source>
</evidence>
<dbReference type="InterPro" id="IPR027417">
    <property type="entry name" value="P-loop_NTPase"/>
</dbReference>
<dbReference type="HOGENOM" id="CLU_000604_36_6_1"/>
<dbReference type="GeneID" id="9092761"/>
<dbReference type="eggNOG" id="KOG0062">
    <property type="taxonomic scope" value="Eukaryota"/>
</dbReference>
<accession>C1HCQ3</accession>
<keyword evidence="1" id="KW-0677">Repeat</keyword>